<comment type="caution">
    <text evidence="9">The sequence shown here is derived from an EMBL/GenBank/DDBJ whole genome shotgun (WGS) entry which is preliminary data.</text>
</comment>
<evidence type="ECO:0000256" key="5">
    <source>
        <dbReference type="ARBA" id="ARBA00023163"/>
    </source>
</evidence>
<dbReference type="CDD" id="cd00067">
    <property type="entry name" value="GAL4"/>
    <property type="match status" value="1"/>
</dbReference>
<evidence type="ECO:0000256" key="1">
    <source>
        <dbReference type="ARBA" id="ARBA00022723"/>
    </source>
</evidence>
<feature type="region of interest" description="Disordered" evidence="7">
    <location>
        <begin position="54"/>
        <end position="98"/>
    </location>
</feature>
<feature type="compositionally biased region" description="Polar residues" evidence="7">
    <location>
        <begin position="69"/>
        <end position="85"/>
    </location>
</feature>
<dbReference type="GO" id="GO:0000981">
    <property type="term" value="F:DNA-binding transcription factor activity, RNA polymerase II-specific"/>
    <property type="evidence" value="ECO:0007669"/>
    <property type="project" value="InterPro"/>
</dbReference>
<dbReference type="PROSITE" id="PS50048">
    <property type="entry name" value="ZN2_CY6_FUNGAL_2"/>
    <property type="match status" value="1"/>
</dbReference>
<gene>
    <name evidence="9" type="ORF">FFLO_00515</name>
</gene>
<keyword evidence="6" id="KW-0539">Nucleus</keyword>
<dbReference type="Proteomes" id="UP000812966">
    <property type="component" value="Unassembled WGS sequence"/>
</dbReference>
<keyword evidence="10" id="KW-1185">Reference proteome</keyword>
<dbReference type="GO" id="GO:0003677">
    <property type="term" value="F:DNA binding"/>
    <property type="evidence" value="ECO:0007669"/>
    <property type="project" value="UniProtKB-KW"/>
</dbReference>
<evidence type="ECO:0000259" key="8">
    <source>
        <dbReference type="PROSITE" id="PS50048"/>
    </source>
</evidence>
<dbReference type="OrthoDB" id="5575144at2759"/>
<evidence type="ECO:0000313" key="10">
    <source>
        <dbReference type="Proteomes" id="UP000812966"/>
    </source>
</evidence>
<protein>
    <recommendedName>
        <fullName evidence="8">Zn(2)-C6 fungal-type domain-containing protein</fullName>
    </recommendedName>
</protein>
<dbReference type="SMART" id="SM00066">
    <property type="entry name" value="GAL4"/>
    <property type="match status" value="1"/>
</dbReference>
<evidence type="ECO:0000256" key="4">
    <source>
        <dbReference type="ARBA" id="ARBA00023125"/>
    </source>
</evidence>
<dbReference type="GO" id="GO:0008270">
    <property type="term" value="F:zinc ion binding"/>
    <property type="evidence" value="ECO:0007669"/>
    <property type="project" value="InterPro"/>
</dbReference>
<name>A0A8K0JS26_9TREE</name>
<keyword evidence="4" id="KW-0238">DNA-binding</keyword>
<keyword evidence="3" id="KW-0805">Transcription regulation</keyword>
<dbReference type="PANTHER" id="PTHR47659:SF7">
    <property type="entry name" value="FUNGAL TRANSCRIPTIONAL REGULATORY PROTEIN, N-TERMINAL DOMAIN-CONTAINING PROTEIN"/>
    <property type="match status" value="1"/>
</dbReference>
<dbReference type="AlphaFoldDB" id="A0A8K0JS26"/>
<keyword evidence="5" id="KW-0804">Transcription</keyword>
<organism evidence="9 10">
    <name type="scientific">Filobasidium floriforme</name>
    <dbReference type="NCBI Taxonomy" id="5210"/>
    <lineage>
        <taxon>Eukaryota</taxon>
        <taxon>Fungi</taxon>
        <taxon>Dikarya</taxon>
        <taxon>Basidiomycota</taxon>
        <taxon>Agaricomycotina</taxon>
        <taxon>Tremellomycetes</taxon>
        <taxon>Filobasidiales</taxon>
        <taxon>Filobasidiaceae</taxon>
        <taxon>Filobasidium</taxon>
    </lineage>
</organism>
<dbReference type="PANTHER" id="PTHR47659">
    <property type="entry name" value="ZN(II)2CYS6 TRANSCRIPTION FACTOR (EUROFUNG)-RELATED"/>
    <property type="match status" value="1"/>
</dbReference>
<proteinExistence type="predicted"/>
<evidence type="ECO:0000256" key="2">
    <source>
        <dbReference type="ARBA" id="ARBA00022833"/>
    </source>
</evidence>
<reference evidence="9" key="1">
    <citation type="submission" date="2020-04" db="EMBL/GenBank/DDBJ databases">
        <title>Analysis of mating type loci in Filobasidium floriforme.</title>
        <authorList>
            <person name="Nowrousian M."/>
        </authorList>
    </citation>
    <scope>NUCLEOTIDE SEQUENCE</scope>
    <source>
        <strain evidence="9">CBS 6242</strain>
    </source>
</reference>
<sequence>METQNVYAQAAPQYYDRNWNPYPENARIQPPFAYTAVRSQNPEAWRSVPYLQPLTGDTPSTRNEMWAQNPVSPRTVSTNSPPSSEQHQRGIPPPRTKRAQVKNACTNCQQACKKCSDARPCERCRRYGLPDCVNSTRKPRARGIKRGPYKRRMAPLVQTQNPSYLDPRPPPVPVIPSPVPVRPNEPKSRLLQQVTLGHRSQAFDLTLDALPALTPLRATTPVPQHFDLGNLPSSNELQSYDFSPTTQSPNDFAIHADQLRQSLEQAGLVSCPASPRFAQQYTPIQTPMVPFMGHAATAPNSPTGLRAFMELD</sequence>
<evidence type="ECO:0000256" key="3">
    <source>
        <dbReference type="ARBA" id="ARBA00023015"/>
    </source>
</evidence>
<dbReference type="InterPro" id="IPR050335">
    <property type="entry name" value="ERT1_acuK_gluconeogen_tf"/>
</dbReference>
<feature type="domain" description="Zn(2)-C6 fungal-type" evidence="8">
    <location>
        <begin position="104"/>
        <end position="134"/>
    </location>
</feature>
<dbReference type="EMBL" id="JABELV010000006">
    <property type="protein sequence ID" value="KAG7571499.1"/>
    <property type="molecule type" value="Genomic_DNA"/>
</dbReference>
<accession>A0A8K0JS26</accession>
<evidence type="ECO:0000256" key="7">
    <source>
        <dbReference type="SAM" id="MobiDB-lite"/>
    </source>
</evidence>
<dbReference type="InterPro" id="IPR001138">
    <property type="entry name" value="Zn2Cys6_DnaBD"/>
</dbReference>
<evidence type="ECO:0000256" key="6">
    <source>
        <dbReference type="ARBA" id="ARBA00023242"/>
    </source>
</evidence>
<keyword evidence="2" id="KW-0862">Zinc</keyword>
<keyword evidence="1" id="KW-0479">Metal-binding</keyword>
<evidence type="ECO:0000313" key="9">
    <source>
        <dbReference type="EMBL" id="KAG7571499.1"/>
    </source>
</evidence>